<accession>A0A0N4Z3X7</accession>
<feature type="chain" id="PRO_5005891041" evidence="1">
    <location>
        <begin position="21"/>
        <end position="226"/>
    </location>
</feature>
<dbReference type="AlphaFoldDB" id="A0A0N4Z3X7"/>
<keyword evidence="1" id="KW-0732">Signal</keyword>
<reference evidence="3" key="1">
    <citation type="submission" date="2017-02" db="UniProtKB">
        <authorList>
            <consortium name="WormBaseParasite"/>
        </authorList>
    </citation>
    <scope>IDENTIFICATION</scope>
</reference>
<keyword evidence="2" id="KW-1185">Reference proteome</keyword>
<dbReference type="WBParaSite" id="PTRK_0000168900.1">
    <property type="protein sequence ID" value="PTRK_0000168900.1"/>
    <property type="gene ID" value="PTRK_0000168900"/>
</dbReference>
<proteinExistence type="predicted"/>
<sequence>MKLSFATCIFIGLLFNYAKGAIILKNESITVDCAHCLLLSKIFALKEDTSKVFKKDICTTSGLCTSNNINDCQILSILEKNNNFINIKLKSSKSLKKYLKNAKVSCETNTNTEVFTFKKYDATNSTTPSYGLCVECELVSTILKIFNDALFGGPVENAVRNALMAVCQQLGAFINNFCEFLFSDNGVDILFRSLRDSLGSFYQIIGVDGMGCPLFKDLESKCFSPL</sequence>
<protein>
    <submittedName>
        <fullName evidence="3">Saposin B-type domain-containing protein</fullName>
    </submittedName>
</protein>
<name>A0A0N4Z3X7_PARTI</name>
<dbReference type="Proteomes" id="UP000038045">
    <property type="component" value="Unplaced"/>
</dbReference>
<feature type="signal peptide" evidence="1">
    <location>
        <begin position="1"/>
        <end position="20"/>
    </location>
</feature>
<organism evidence="2 3">
    <name type="scientific">Parastrongyloides trichosuri</name>
    <name type="common">Possum-specific nematode worm</name>
    <dbReference type="NCBI Taxonomy" id="131310"/>
    <lineage>
        <taxon>Eukaryota</taxon>
        <taxon>Metazoa</taxon>
        <taxon>Ecdysozoa</taxon>
        <taxon>Nematoda</taxon>
        <taxon>Chromadorea</taxon>
        <taxon>Rhabditida</taxon>
        <taxon>Tylenchina</taxon>
        <taxon>Panagrolaimomorpha</taxon>
        <taxon>Strongyloidoidea</taxon>
        <taxon>Strongyloididae</taxon>
        <taxon>Parastrongyloides</taxon>
    </lineage>
</organism>
<evidence type="ECO:0000256" key="1">
    <source>
        <dbReference type="SAM" id="SignalP"/>
    </source>
</evidence>
<evidence type="ECO:0000313" key="2">
    <source>
        <dbReference type="Proteomes" id="UP000038045"/>
    </source>
</evidence>
<evidence type="ECO:0000313" key="3">
    <source>
        <dbReference type="WBParaSite" id="PTRK_0000168900.1"/>
    </source>
</evidence>